<evidence type="ECO:0000259" key="1">
    <source>
        <dbReference type="Pfam" id="PF02036"/>
    </source>
</evidence>
<sequence length="217" mass="23312">MPESRHTGGVSGAPEPRELVAMLERTDAAGVAASNIDVDAIGRAMDPGKLGKEDLISLLRSLVRLAGAGAEVGLHRIAPKTFARLIADARTDQVQAIMAEPGVRAAVLDEVFRRMGDHLREDRTRDLHAVVHWRLTGGADDDGYDRYETVIKGGTCTVGRHRTEDPRVTITLAPADFLKLVSSNASAPVLFMTGKLKVRGDLAFAAGLISLFDLPRP</sequence>
<gene>
    <name evidence="2" type="ORF">BJP25_31015</name>
</gene>
<evidence type="ECO:0000313" key="3">
    <source>
        <dbReference type="Proteomes" id="UP000186040"/>
    </source>
</evidence>
<keyword evidence="3" id="KW-1185">Reference proteome</keyword>
<accession>A0A1Q9LG15</accession>
<dbReference type="Pfam" id="PF02036">
    <property type="entry name" value="SCP2"/>
    <property type="match status" value="1"/>
</dbReference>
<dbReference type="OrthoDB" id="5243187at2"/>
<protein>
    <submittedName>
        <fullName evidence="2">Sterol-binding protein</fullName>
    </submittedName>
</protein>
<dbReference type="RefSeq" id="WP_075977654.1">
    <property type="nucleotide sequence ID" value="NZ_MKQR01000026.1"/>
</dbReference>
<dbReference type="EMBL" id="MKQR01000026">
    <property type="protein sequence ID" value="OLR90981.1"/>
    <property type="molecule type" value="Genomic_DNA"/>
</dbReference>
<comment type="caution">
    <text evidence="2">The sequence shown here is derived from an EMBL/GenBank/DDBJ whole genome shotgun (WGS) entry which is preliminary data.</text>
</comment>
<dbReference type="AlphaFoldDB" id="A0A1Q9LG15"/>
<organism evidence="2 3">
    <name type="scientific">Actinokineospora bangkokensis</name>
    <dbReference type="NCBI Taxonomy" id="1193682"/>
    <lineage>
        <taxon>Bacteria</taxon>
        <taxon>Bacillati</taxon>
        <taxon>Actinomycetota</taxon>
        <taxon>Actinomycetes</taxon>
        <taxon>Pseudonocardiales</taxon>
        <taxon>Pseudonocardiaceae</taxon>
        <taxon>Actinokineospora</taxon>
    </lineage>
</organism>
<dbReference type="Proteomes" id="UP000186040">
    <property type="component" value="Unassembled WGS sequence"/>
</dbReference>
<evidence type="ECO:0000313" key="2">
    <source>
        <dbReference type="EMBL" id="OLR90981.1"/>
    </source>
</evidence>
<name>A0A1Q9LG15_9PSEU</name>
<dbReference type="InterPro" id="IPR003033">
    <property type="entry name" value="SCP2_sterol-bd_dom"/>
</dbReference>
<proteinExistence type="predicted"/>
<reference evidence="2 3" key="1">
    <citation type="submission" date="2016-10" db="EMBL/GenBank/DDBJ databases">
        <title>The Draft Genome Sequence of Actinokineospora bangkokensis 44EHWT reveals the biosynthetic pathway of antifungal compounds Thailandins with unusual extender unit butylmalonyl-CoA.</title>
        <authorList>
            <person name="Greule A."/>
            <person name="Intra B."/>
            <person name="Flemming S."/>
            <person name="Rommel M.G."/>
            <person name="Panbangred W."/>
            <person name="Bechthold A."/>
        </authorList>
    </citation>
    <scope>NUCLEOTIDE SEQUENCE [LARGE SCALE GENOMIC DNA]</scope>
    <source>
        <strain evidence="2 3">44EHW</strain>
    </source>
</reference>
<dbReference type="Gene3D" id="3.30.1050.10">
    <property type="entry name" value="SCP2 sterol-binding domain"/>
    <property type="match status" value="1"/>
</dbReference>
<dbReference type="STRING" id="1193682.BJP25_31015"/>
<dbReference type="SUPFAM" id="SSF55718">
    <property type="entry name" value="SCP-like"/>
    <property type="match status" value="1"/>
</dbReference>
<feature type="domain" description="SCP2" evidence="1">
    <location>
        <begin position="111"/>
        <end position="213"/>
    </location>
</feature>
<dbReference type="InterPro" id="IPR036527">
    <property type="entry name" value="SCP2_sterol-bd_dom_sf"/>
</dbReference>